<protein>
    <recommendedName>
        <fullName evidence="10">ABC3 transporter permease protein domain-containing protein</fullName>
    </recommendedName>
</protein>
<evidence type="ECO:0000256" key="5">
    <source>
        <dbReference type="ARBA" id="ARBA00023136"/>
    </source>
</evidence>
<feature type="transmembrane region" description="Helical" evidence="6">
    <location>
        <begin position="21"/>
        <end position="44"/>
    </location>
</feature>
<dbReference type="PANTHER" id="PTHR30572">
    <property type="entry name" value="MEMBRANE COMPONENT OF TRANSPORTER-RELATED"/>
    <property type="match status" value="1"/>
</dbReference>
<dbReference type="EMBL" id="LAZR01000048">
    <property type="protein sequence ID" value="KKN99154.1"/>
    <property type="molecule type" value="Genomic_DNA"/>
</dbReference>
<dbReference type="GO" id="GO:0022857">
    <property type="term" value="F:transmembrane transporter activity"/>
    <property type="evidence" value="ECO:0007669"/>
    <property type="project" value="TreeGrafter"/>
</dbReference>
<gene>
    <name evidence="9" type="ORF">LCGC14_0139470</name>
</gene>
<keyword evidence="2" id="KW-1003">Cell membrane</keyword>
<evidence type="ECO:0000256" key="6">
    <source>
        <dbReference type="SAM" id="Phobius"/>
    </source>
</evidence>
<proteinExistence type="predicted"/>
<sequence length="435" mass="48208">MFIYYIRLALLSYRRNPVLSSLMVLAVAIGVGAYMVIFTLNYFMGGDPIPHKSAQLFHVQLDYGDPAVADFEPPPQLTYIDAIALLDLSSEHPRTANSKFVGVVEPQNRDIRPFSVSGRGNFSDFFTMFDIPFQYGSGWDREADENRQQVIVLSSELNDQLFGGSNSVGETVHLHGYNFTVVGVLDRWSPMPKFYDVNNGPFDPIEEAYIPWHLIVALRMDRSGNTNCWAAPEGDGFQAFLNAECAWIQFWVELQDSAARDDYLNLVDNYAAEQKSFGRLQQPVDKRLFDVNEWMVEQEVVPDETRILSALAAMLLAVCLLNTVGLLLSKFLGKAPEIGVRQALGAHKGSLFIQHVIEAGFIGALGGVLGLGVAALGMEGVKILMGDLIVSDWMQLNLTVMLVTIALAIVCTVIAGLYPIWRACNINPAIHLKLQ</sequence>
<comment type="subcellular location">
    <subcellularLocation>
        <location evidence="1">Cell membrane</location>
        <topology evidence="1">Multi-pass membrane protein</topology>
    </subcellularLocation>
</comment>
<dbReference type="PANTHER" id="PTHR30572:SF18">
    <property type="entry name" value="ABC-TYPE MACROLIDE FAMILY EXPORT SYSTEM PERMEASE COMPONENT 2"/>
    <property type="match status" value="1"/>
</dbReference>
<dbReference type="InterPro" id="IPR025857">
    <property type="entry name" value="MacB_PCD"/>
</dbReference>
<feature type="domain" description="MacB-like periplasmic core" evidence="8">
    <location>
        <begin position="20"/>
        <end position="261"/>
    </location>
</feature>
<dbReference type="Pfam" id="PF02687">
    <property type="entry name" value="FtsX"/>
    <property type="match status" value="1"/>
</dbReference>
<dbReference type="AlphaFoldDB" id="A0A0F9V576"/>
<organism evidence="9">
    <name type="scientific">marine sediment metagenome</name>
    <dbReference type="NCBI Taxonomy" id="412755"/>
    <lineage>
        <taxon>unclassified sequences</taxon>
        <taxon>metagenomes</taxon>
        <taxon>ecological metagenomes</taxon>
    </lineage>
</organism>
<evidence type="ECO:0000256" key="1">
    <source>
        <dbReference type="ARBA" id="ARBA00004651"/>
    </source>
</evidence>
<evidence type="ECO:0000313" key="9">
    <source>
        <dbReference type="EMBL" id="KKN99154.1"/>
    </source>
</evidence>
<evidence type="ECO:0008006" key="10">
    <source>
        <dbReference type="Google" id="ProtNLM"/>
    </source>
</evidence>
<reference evidence="9" key="1">
    <citation type="journal article" date="2015" name="Nature">
        <title>Complex archaea that bridge the gap between prokaryotes and eukaryotes.</title>
        <authorList>
            <person name="Spang A."/>
            <person name="Saw J.H."/>
            <person name="Jorgensen S.L."/>
            <person name="Zaremba-Niedzwiedzka K."/>
            <person name="Martijn J."/>
            <person name="Lind A.E."/>
            <person name="van Eijk R."/>
            <person name="Schleper C."/>
            <person name="Guy L."/>
            <person name="Ettema T.J."/>
        </authorList>
    </citation>
    <scope>NUCLEOTIDE SEQUENCE</scope>
</reference>
<dbReference type="InterPro" id="IPR003838">
    <property type="entry name" value="ABC3_permease_C"/>
</dbReference>
<dbReference type="Pfam" id="PF12704">
    <property type="entry name" value="MacB_PCD"/>
    <property type="match status" value="1"/>
</dbReference>
<dbReference type="InterPro" id="IPR050250">
    <property type="entry name" value="Macrolide_Exporter_MacB"/>
</dbReference>
<evidence type="ECO:0000256" key="2">
    <source>
        <dbReference type="ARBA" id="ARBA00022475"/>
    </source>
</evidence>
<keyword evidence="5 6" id="KW-0472">Membrane</keyword>
<feature type="domain" description="ABC3 transporter permease C-terminal" evidence="7">
    <location>
        <begin position="311"/>
        <end position="428"/>
    </location>
</feature>
<evidence type="ECO:0000256" key="4">
    <source>
        <dbReference type="ARBA" id="ARBA00022989"/>
    </source>
</evidence>
<keyword evidence="4 6" id="KW-1133">Transmembrane helix</keyword>
<evidence type="ECO:0000259" key="8">
    <source>
        <dbReference type="Pfam" id="PF12704"/>
    </source>
</evidence>
<dbReference type="GO" id="GO:0005886">
    <property type="term" value="C:plasma membrane"/>
    <property type="evidence" value="ECO:0007669"/>
    <property type="project" value="UniProtKB-SubCell"/>
</dbReference>
<evidence type="ECO:0000259" key="7">
    <source>
        <dbReference type="Pfam" id="PF02687"/>
    </source>
</evidence>
<evidence type="ECO:0000256" key="3">
    <source>
        <dbReference type="ARBA" id="ARBA00022692"/>
    </source>
</evidence>
<accession>A0A0F9V576</accession>
<keyword evidence="3 6" id="KW-0812">Transmembrane</keyword>
<feature type="transmembrane region" description="Helical" evidence="6">
    <location>
        <begin position="356"/>
        <end position="378"/>
    </location>
</feature>
<feature type="transmembrane region" description="Helical" evidence="6">
    <location>
        <begin position="398"/>
        <end position="421"/>
    </location>
</feature>
<feature type="transmembrane region" description="Helical" evidence="6">
    <location>
        <begin position="307"/>
        <end position="328"/>
    </location>
</feature>
<comment type="caution">
    <text evidence="9">The sequence shown here is derived from an EMBL/GenBank/DDBJ whole genome shotgun (WGS) entry which is preliminary data.</text>
</comment>
<name>A0A0F9V576_9ZZZZ</name>